<protein>
    <submittedName>
        <fullName evidence="2">Uncharacterized protein</fullName>
    </submittedName>
</protein>
<accession>A0A8J3WXN7</accession>
<feature type="transmembrane region" description="Helical" evidence="1">
    <location>
        <begin position="131"/>
        <end position="152"/>
    </location>
</feature>
<dbReference type="InterPro" id="IPR047928">
    <property type="entry name" value="Perm_prefix_1"/>
</dbReference>
<sequence>MSATASRLPAVDGHLIEEYLTGLSRRLIGPRRAKEDLLAEARDGLIDAAEAYAVAGLPAPEATARALADFGGYRQVAADYQAELAAAQGRRTALLVAVVMPTMLLLSRFMWTGSPWTRSGPAPGSGYLLVSYTLDILQVTAAIMALLTLLGYGWGSRYLPAARVPAAVLLTRLMGVGVLVFIAIEALTGFVIYAWSVRMWPVAADWPPLMVGAVLVPLILFAIGRSGVRCVRSSGGASVPRLG</sequence>
<name>A0A8J3WXN7_9ACTN</name>
<gene>
    <name evidence="2" type="ORF">Pme01_00470</name>
</gene>
<keyword evidence="1" id="KW-0472">Membrane</keyword>
<proteinExistence type="predicted"/>
<organism evidence="2 3">
    <name type="scientific">Planosporangium mesophilum</name>
    <dbReference type="NCBI Taxonomy" id="689768"/>
    <lineage>
        <taxon>Bacteria</taxon>
        <taxon>Bacillati</taxon>
        <taxon>Actinomycetota</taxon>
        <taxon>Actinomycetes</taxon>
        <taxon>Micromonosporales</taxon>
        <taxon>Micromonosporaceae</taxon>
        <taxon>Planosporangium</taxon>
    </lineage>
</organism>
<evidence type="ECO:0000313" key="2">
    <source>
        <dbReference type="EMBL" id="GII20450.1"/>
    </source>
</evidence>
<feature type="transmembrane region" description="Helical" evidence="1">
    <location>
        <begin position="93"/>
        <end position="111"/>
    </location>
</feature>
<dbReference type="EMBL" id="BOON01000001">
    <property type="protein sequence ID" value="GII20450.1"/>
    <property type="molecule type" value="Genomic_DNA"/>
</dbReference>
<comment type="caution">
    <text evidence="2">The sequence shown here is derived from an EMBL/GenBank/DDBJ whole genome shotgun (WGS) entry which is preliminary data.</text>
</comment>
<feature type="transmembrane region" description="Helical" evidence="1">
    <location>
        <begin position="206"/>
        <end position="224"/>
    </location>
</feature>
<keyword evidence="3" id="KW-1185">Reference proteome</keyword>
<keyword evidence="1" id="KW-0812">Transmembrane</keyword>
<evidence type="ECO:0000256" key="1">
    <source>
        <dbReference type="SAM" id="Phobius"/>
    </source>
</evidence>
<dbReference type="NCBIfam" id="NF038403">
    <property type="entry name" value="perm_prefix_1"/>
    <property type="match status" value="1"/>
</dbReference>
<reference evidence="2" key="1">
    <citation type="submission" date="2021-01" db="EMBL/GenBank/DDBJ databases">
        <title>Whole genome shotgun sequence of Planosporangium mesophilum NBRC 109066.</title>
        <authorList>
            <person name="Komaki H."/>
            <person name="Tamura T."/>
        </authorList>
    </citation>
    <scope>NUCLEOTIDE SEQUENCE</scope>
    <source>
        <strain evidence="2">NBRC 109066</strain>
    </source>
</reference>
<dbReference type="RefSeq" id="WP_168113244.1">
    <property type="nucleotide sequence ID" value="NZ_BOON01000001.1"/>
</dbReference>
<feature type="transmembrane region" description="Helical" evidence="1">
    <location>
        <begin position="173"/>
        <end position="194"/>
    </location>
</feature>
<evidence type="ECO:0000313" key="3">
    <source>
        <dbReference type="Proteomes" id="UP000599074"/>
    </source>
</evidence>
<dbReference type="Proteomes" id="UP000599074">
    <property type="component" value="Unassembled WGS sequence"/>
</dbReference>
<keyword evidence="1" id="KW-1133">Transmembrane helix</keyword>
<dbReference type="AlphaFoldDB" id="A0A8J3WXN7"/>